<evidence type="ECO:0008006" key="3">
    <source>
        <dbReference type="Google" id="ProtNLM"/>
    </source>
</evidence>
<name>A0ABZ2AK30_MYCAR</name>
<sequence length="116" mass="13699">MNSILLTGKLMSNVSFNKTRAGKKYLFFKFKYRQMINKGDYKNYELQCICFKKEIIDQVKTLNLKEKQELKIKGIFHIQELVNPSTNKSSTYYSVIIKEPVELMNKNKSQSNKEVF</sequence>
<evidence type="ECO:0000313" key="1">
    <source>
        <dbReference type="EMBL" id="WVN22263.1"/>
    </source>
</evidence>
<proteinExistence type="predicted"/>
<dbReference type="RefSeq" id="WP_129694589.1">
    <property type="nucleotide sequence ID" value="NZ_CP143577.1"/>
</dbReference>
<dbReference type="EMBL" id="CP143577">
    <property type="protein sequence ID" value="WVN22263.1"/>
    <property type="molecule type" value="Genomic_DNA"/>
</dbReference>
<gene>
    <name evidence="1" type="ORF">V2E25_01570</name>
</gene>
<dbReference type="Proteomes" id="UP001432074">
    <property type="component" value="Chromosome"/>
</dbReference>
<keyword evidence="2" id="KW-1185">Reference proteome</keyword>
<accession>A0ABZ2AK30</accession>
<reference evidence="1" key="1">
    <citation type="submission" date="2024-01" db="EMBL/GenBank/DDBJ databases">
        <title>Complete genome sequence of Mycoplasma arginini type strain G 230.</title>
        <authorList>
            <person name="Spergser J."/>
        </authorList>
    </citation>
    <scope>NUCLEOTIDE SEQUENCE</scope>
    <source>
        <strain evidence="1">NCTC 10129</strain>
    </source>
</reference>
<dbReference type="Gene3D" id="2.40.50.140">
    <property type="entry name" value="Nucleic acid-binding proteins"/>
    <property type="match status" value="1"/>
</dbReference>
<protein>
    <recommendedName>
        <fullName evidence="3">Single-stranded DNA-binding protein</fullName>
    </recommendedName>
</protein>
<organism evidence="1 2">
    <name type="scientific">Mycoplasmopsis arginini</name>
    <name type="common">Mycoplasma arginini</name>
    <dbReference type="NCBI Taxonomy" id="2094"/>
    <lineage>
        <taxon>Bacteria</taxon>
        <taxon>Bacillati</taxon>
        <taxon>Mycoplasmatota</taxon>
        <taxon>Mycoplasmoidales</taxon>
        <taxon>Metamycoplasmataceae</taxon>
        <taxon>Mycoplasmopsis</taxon>
    </lineage>
</organism>
<evidence type="ECO:0000313" key="2">
    <source>
        <dbReference type="Proteomes" id="UP001432074"/>
    </source>
</evidence>
<dbReference type="InterPro" id="IPR012340">
    <property type="entry name" value="NA-bd_OB-fold"/>
</dbReference>